<protein>
    <submittedName>
        <fullName evidence="2">Uncharacterized protein</fullName>
    </submittedName>
</protein>
<organism evidence="2 3">
    <name type="scientific">Melanomma pulvis-pyrius CBS 109.77</name>
    <dbReference type="NCBI Taxonomy" id="1314802"/>
    <lineage>
        <taxon>Eukaryota</taxon>
        <taxon>Fungi</taxon>
        <taxon>Dikarya</taxon>
        <taxon>Ascomycota</taxon>
        <taxon>Pezizomycotina</taxon>
        <taxon>Dothideomycetes</taxon>
        <taxon>Pleosporomycetidae</taxon>
        <taxon>Pleosporales</taxon>
        <taxon>Melanommataceae</taxon>
        <taxon>Melanomma</taxon>
    </lineage>
</organism>
<feature type="compositionally biased region" description="Basic and acidic residues" evidence="1">
    <location>
        <begin position="250"/>
        <end position="260"/>
    </location>
</feature>
<evidence type="ECO:0000256" key="1">
    <source>
        <dbReference type="SAM" id="MobiDB-lite"/>
    </source>
</evidence>
<proteinExistence type="predicted"/>
<gene>
    <name evidence="2" type="ORF">K505DRAFT_379302</name>
</gene>
<dbReference type="EMBL" id="MU002271">
    <property type="protein sequence ID" value="KAF2787868.1"/>
    <property type="molecule type" value="Genomic_DNA"/>
</dbReference>
<reference evidence="2" key="1">
    <citation type="journal article" date="2020" name="Stud. Mycol.">
        <title>101 Dothideomycetes genomes: a test case for predicting lifestyles and emergence of pathogens.</title>
        <authorList>
            <person name="Haridas S."/>
            <person name="Albert R."/>
            <person name="Binder M."/>
            <person name="Bloem J."/>
            <person name="Labutti K."/>
            <person name="Salamov A."/>
            <person name="Andreopoulos B."/>
            <person name="Baker S."/>
            <person name="Barry K."/>
            <person name="Bills G."/>
            <person name="Bluhm B."/>
            <person name="Cannon C."/>
            <person name="Castanera R."/>
            <person name="Culley D."/>
            <person name="Daum C."/>
            <person name="Ezra D."/>
            <person name="Gonzalez J."/>
            <person name="Henrissat B."/>
            <person name="Kuo A."/>
            <person name="Liang C."/>
            <person name="Lipzen A."/>
            <person name="Lutzoni F."/>
            <person name="Magnuson J."/>
            <person name="Mondo S."/>
            <person name="Nolan M."/>
            <person name="Ohm R."/>
            <person name="Pangilinan J."/>
            <person name="Park H.-J."/>
            <person name="Ramirez L."/>
            <person name="Alfaro M."/>
            <person name="Sun H."/>
            <person name="Tritt A."/>
            <person name="Yoshinaga Y."/>
            <person name="Zwiers L.-H."/>
            <person name="Turgeon B."/>
            <person name="Goodwin S."/>
            <person name="Spatafora J."/>
            <person name="Crous P."/>
            <person name="Grigoriev I."/>
        </authorList>
    </citation>
    <scope>NUCLEOTIDE SEQUENCE</scope>
    <source>
        <strain evidence="2">CBS 109.77</strain>
    </source>
</reference>
<dbReference type="OrthoDB" id="10649728at2759"/>
<evidence type="ECO:0000313" key="3">
    <source>
        <dbReference type="Proteomes" id="UP000799757"/>
    </source>
</evidence>
<feature type="compositionally biased region" description="Low complexity" evidence="1">
    <location>
        <begin position="238"/>
        <end position="249"/>
    </location>
</feature>
<sequence length="294" mass="31054">MVPRGSQCPSNACTFFGLRDAVKMQPEVRESLWLGRRATGPCRRRGNALRGGSLRLNGHPYTCHRPSWGVVRIKSAVAHCGGISQTLQGARGPGADGVGVRVPVNQWSQLSHFSSCLTVLVLSTPQLALLEVAQGAFSWTWWPQPYVCMTLVHMLAAVGGAREVREARGVREAGAGQRGGADWQGWWAATRGSCCLRRAAAACGGRRHNGMDVRGDNGWAAAVPEGVGGGDGSDGAEHGSTASTTGATSKECEGAMEAKGRGGGRPASRRDEDVGRRGGFITKTWQQACFSQAI</sequence>
<dbReference type="Proteomes" id="UP000799757">
    <property type="component" value="Unassembled WGS sequence"/>
</dbReference>
<feature type="region of interest" description="Disordered" evidence="1">
    <location>
        <begin position="225"/>
        <end position="278"/>
    </location>
</feature>
<dbReference type="AlphaFoldDB" id="A0A6A6WVD8"/>
<name>A0A6A6WVD8_9PLEO</name>
<evidence type="ECO:0000313" key="2">
    <source>
        <dbReference type="EMBL" id="KAF2787868.1"/>
    </source>
</evidence>
<accession>A0A6A6WVD8</accession>
<keyword evidence="3" id="KW-1185">Reference proteome</keyword>